<dbReference type="PANTHER" id="PTHR47219">
    <property type="entry name" value="RAB GTPASE-ACTIVATING PROTEIN 1-LIKE"/>
    <property type="match status" value="1"/>
</dbReference>
<dbReference type="GO" id="GO:0005096">
    <property type="term" value="F:GTPase activator activity"/>
    <property type="evidence" value="ECO:0007669"/>
    <property type="project" value="TreeGrafter"/>
</dbReference>
<evidence type="ECO:0000313" key="2">
    <source>
        <dbReference type="Ensembl" id="ENSMLEP00000032005.1"/>
    </source>
</evidence>
<reference evidence="2" key="1">
    <citation type="submission" date="2025-08" db="UniProtKB">
        <authorList>
            <consortium name="Ensembl"/>
        </authorList>
    </citation>
    <scope>IDENTIFICATION</scope>
</reference>
<dbReference type="Ensembl" id="ENSMLET00000055580.1">
    <property type="protein sequence ID" value="ENSMLEP00000032005.1"/>
    <property type="gene ID" value="ENSMLEG00000040219.1"/>
</dbReference>
<organism evidence="2 3">
    <name type="scientific">Mandrillus leucophaeus</name>
    <name type="common">Drill</name>
    <name type="synonym">Papio leucophaeus</name>
    <dbReference type="NCBI Taxonomy" id="9568"/>
    <lineage>
        <taxon>Eukaryota</taxon>
        <taxon>Metazoa</taxon>
        <taxon>Chordata</taxon>
        <taxon>Craniata</taxon>
        <taxon>Vertebrata</taxon>
        <taxon>Euteleostomi</taxon>
        <taxon>Mammalia</taxon>
        <taxon>Eutheria</taxon>
        <taxon>Euarchontoglires</taxon>
        <taxon>Primates</taxon>
        <taxon>Haplorrhini</taxon>
        <taxon>Catarrhini</taxon>
        <taxon>Cercopithecidae</taxon>
        <taxon>Cercopithecinae</taxon>
        <taxon>Mandrillus</taxon>
    </lineage>
</organism>
<dbReference type="Proteomes" id="UP000233140">
    <property type="component" value="Unassembled WGS sequence"/>
</dbReference>
<accession>A0A2K5ZW14</accession>
<dbReference type="PANTHER" id="PTHR47219:SF25">
    <property type="entry name" value="RAB-GAP TBC DOMAIN-CONTAINING PROTEIN"/>
    <property type="match status" value="1"/>
</dbReference>
<dbReference type="Gene3D" id="1.10.8.270">
    <property type="entry name" value="putative rabgap domain of human tbc1 domain family member 14 like domains"/>
    <property type="match status" value="1"/>
</dbReference>
<dbReference type="RefSeq" id="XP_011850695.1">
    <property type="nucleotide sequence ID" value="XM_011995305.1"/>
</dbReference>
<dbReference type="InterPro" id="IPR035969">
    <property type="entry name" value="Rab-GAP_TBC_sf"/>
</dbReference>
<dbReference type="GeneTree" id="ENSGT00940000162039"/>
<dbReference type="Pfam" id="PF00566">
    <property type="entry name" value="RabGAP-TBC"/>
    <property type="match status" value="1"/>
</dbReference>
<protein>
    <recommendedName>
        <fullName evidence="1">Rab-GAP TBC domain-containing protein</fullName>
    </recommendedName>
</protein>
<dbReference type="FunFam" id="1.10.10.750:FF:000001">
    <property type="entry name" value="TBC1 domain family member 10A"/>
    <property type="match status" value="1"/>
</dbReference>
<dbReference type="KEGG" id="mleu:105550395"/>
<evidence type="ECO:0000313" key="3">
    <source>
        <dbReference type="Proteomes" id="UP000233140"/>
    </source>
</evidence>
<dbReference type="AlphaFoldDB" id="A0A2K5ZW14"/>
<reference evidence="2" key="2">
    <citation type="submission" date="2025-09" db="UniProtKB">
        <authorList>
            <consortium name="Ensembl"/>
        </authorList>
    </citation>
    <scope>IDENTIFICATION</scope>
</reference>
<evidence type="ECO:0000259" key="1">
    <source>
        <dbReference type="PROSITE" id="PS50086"/>
    </source>
</evidence>
<proteinExistence type="predicted"/>
<dbReference type="InterPro" id="IPR000195">
    <property type="entry name" value="Rab-GAP-TBC_dom"/>
</dbReference>
<name>A0A2K5ZW14_MANLE</name>
<dbReference type="GeneID" id="105550395"/>
<dbReference type="SUPFAM" id="SSF47923">
    <property type="entry name" value="Ypt/Rab-GAP domain of gyp1p"/>
    <property type="match status" value="1"/>
</dbReference>
<dbReference type="InterPro" id="IPR050302">
    <property type="entry name" value="Rab_GAP_TBC_domain"/>
</dbReference>
<keyword evidence="3" id="KW-1185">Reference proteome</keyword>
<dbReference type="CTD" id="353149"/>
<dbReference type="Gene3D" id="1.10.10.750">
    <property type="entry name" value="Ypt/Rab-GAP domain of gyp1p, domain 1"/>
    <property type="match status" value="1"/>
</dbReference>
<feature type="domain" description="Rab-GAP TBC" evidence="1">
    <location>
        <begin position="101"/>
        <end position="210"/>
    </location>
</feature>
<sequence>MEMDEDLDTLPAQGQGNTIITKYEQGHRAGVAADMRNEQVNIRKYMNHLGIVHETELPPIRALEVKQRRKESKRTNKWLKMFAEWPKYRNTKKLSQRVYKGIPLVVRGQAWSLLLDINKVKSQNPGKYKVMKEKGKRSSRITHRIQLDVNSTLQNHMMFIQRFGVKQQELCDILVAYSAYNPVSIPGQRYSWAMYPYSQAWVSLGGVGTS</sequence>
<dbReference type="GO" id="GO:0031267">
    <property type="term" value="F:small GTPase binding"/>
    <property type="evidence" value="ECO:0007669"/>
    <property type="project" value="TreeGrafter"/>
</dbReference>
<dbReference type="PROSITE" id="PS50086">
    <property type="entry name" value="TBC_RABGAP"/>
    <property type="match status" value="1"/>
</dbReference>